<dbReference type="InterPro" id="IPR052337">
    <property type="entry name" value="SAT4-like"/>
</dbReference>
<keyword evidence="3 6" id="KW-1133">Transmembrane helix</keyword>
<gene>
    <name evidence="8" type="ORF">SLS56_011045</name>
</gene>
<evidence type="ECO:0000256" key="1">
    <source>
        <dbReference type="ARBA" id="ARBA00004141"/>
    </source>
</evidence>
<evidence type="ECO:0000259" key="7">
    <source>
        <dbReference type="Pfam" id="PF20684"/>
    </source>
</evidence>
<reference evidence="8 9" key="1">
    <citation type="submission" date="2024-02" db="EMBL/GenBank/DDBJ databases">
        <title>De novo assembly and annotation of 12 fungi associated with fruit tree decline syndrome in Ontario, Canada.</title>
        <authorList>
            <person name="Sulman M."/>
            <person name="Ellouze W."/>
            <person name="Ilyukhin E."/>
        </authorList>
    </citation>
    <scope>NUCLEOTIDE SEQUENCE [LARGE SCALE GENOMIC DNA]</scope>
    <source>
        <strain evidence="8 9">M1-105</strain>
    </source>
</reference>
<keyword evidence="9" id="KW-1185">Reference proteome</keyword>
<proteinExistence type="inferred from homology"/>
<keyword evidence="4 6" id="KW-0472">Membrane</keyword>
<protein>
    <recommendedName>
        <fullName evidence="7">Rhodopsin domain-containing protein</fullName>
    </recommendedName>
</protein>
<feature type="transmembrane region" description="Helical" evidence="6">
    <location>
        <begin position="62"/>
        <end position="84"/>
    </location>
</feature>
<evidence type="ECO:0000313" key="8">
    <source>
        <dbReference type="EMBL" id="KAL1617274.1"/>
    </source>
</evidence>
<dbReference type="PANTHER" id="PTHR33048">
    <property type="entry name" value="PTH11-LIKE INTEGRAL MEMBRANE PROTEIN (AFU_ORTHOLOGUE AFUA_5G11245)"/>
    <property type="match status" value="1"/>
</dbReference>
<dbReference type="InterPro" id="IPR049326">
    <property type="entry name" value="Rhodopsin_dom_fungi"/>
</dbReference>
<comment type="subcellular location">
    <subcellularLocation>
        <location evidence="1">Membrane</location>
        <topology evidence="1">Multi-pass membrane protein</topology>
    </subcellularLocation>
</comment>
<accession>A0ABR3SCS1</accession>
<feature type="transmembrane region" description="Helical" evidence="6">
    <location>
        <begin position="119"/>
        <end position="141"/>
    </location>
</feature>
<comment type="similarity">
    <text evidence="5">Belongs to the SAT4 family.</text>
</comment>
<evidence type="ECO:0000256" key="6">
    <source>
        <dbReference type="SAM" id="Phobius"/>
    </source>
</evidence>
<name>A0ABR3SCS1_9PEZI</name>
<feature type="transmembrane region" description="Helical" evidence="6">
    <location>
        <begin position="148"/>
        <end position="168"/>
    </location>
</feature>
<evidence type="ECO:0000256" key="2">
    <source>
        <dbReference type="ARBA" id="ARBA00022692"/>
    </source>
</evidence>
<comment type="caution">
    <text evidence="8">The sequence shown here is derived from an EMBL/GenBank/DDBJ whole genome shotgun (WGS) entry which is preliminary data.</text>
</comment>
<evidence type="ECO:0000256" key="3">
    <source>
        <dbReference type="ARBA" id="ARBA00022989"/>
    </source>
</evidence>
<evidence type="ECO:0000256" key="4">
    <source>
        <dbReference type="ARBA" id="ARBA00023136"/>
    </source>
</evidence>
<sequence>MLKDNALILVVAGWTFFGAAIVMMGLRLYVRACIRGFLGMDDWFMLAGLEERVQRLTRFSKALFFVEVLAGHLGAMNGVGLHMVDVNLANMSKALFVRNPPSHTVSCTHDAQYFTLWQIFYVSSTVPVKASICVALIRIALRPIYKRILWALLVVSVISTIVALMVVFTTCKPMACMWDRTIPDCKCGSLENVITLSYVVSAVNIATDWTVAIMPIFVLWDIQLKPRVKVVTCGILGMGVL</sequence>
<dbReference type="PANTHER" id="PTHR33048:SF96">
    <property type="entry name" value="INTEGRAL MEMBRANE PROTEIN"/>
    <property type="match status" value="1"/>
</dbReference>
<feature type="domain" description="Rhodopsin" evidence="7">
    <location>
        <begin position="26"/>
        <end position="240"/>
    </location>
</feature>
<evidence type="ECO:0000256" key="5">
    <source>
        <dbReference type="ARBA" id="ARBA00038359"/>
    </source>
</evidence>
<organism evidence="8 9">
    <name type="scientific">Neofusicoccum ribis</name>
    <dbReference type="NCBI Taxonomy" id="45134"/>
    <lineage>
        <taxon>Eukaryota</taxon>
        <taxon>Fungi</taxon>
        <taxon>Dikarya</taxon>
        <taxon>Ascomycota</taxon>
        <taxon>Pezizomycotina</taxon>
        <taxon>Dothideomycetes</taxon>
        <taxon>Dothideomycetes incertae sedis</taxon>
        <taxon>Botryosphaeriales</taxon>
        <taxon>Botryosphaeriaceae</taxon>
        <taxon>Neofusicoccum</taxon>
    </lineage>
</organism>
<evidence type="ECO:0000313" key="9">
    <source>
        <dbReference type="Proteomes" id="UP001521116"/>
    </source>
</evidence>
<feature type="transmembrane region" description="Helical" evidence="6">
    <location>
        <begin position="6"/>
        <end position="30"/>
    </location>
</feature>
<dbReference type="Pfam" id="PF20684">
    <property type="entry name" value="Fung_rhodopsin"/>
    <property type="match status" value="1"/>
</dbReference>
<dbReference type="EMBL" id="JAJVDC020000236">
    <property type="protein sequence ID" value="KAL1617274.1"/>
    <property type="molecule type" value="Genomic_DNA"/>
</dbReference>
<feature type="transmembrane region" description="Helical" evidence="6">
    <location>
        <begin position="198"/>
        <end position="220"/>
    </location>
</feature>
<dbReference type="Proteomes" id="UP001521116">
    <property type="component" value="Unassembled WGS sequence"/>
</dbReference>
<keyword evidence="2 6" id="KW-0812">Transmembrane</keyword>